<keyword evidence="3" id="KW-1003">Cell membrane</keyword>
<dbReference type="KEGG" id="hbe:BEI_0375"/>
<dbReference type="AlphaFoldDB" id="A0A291P3A9"/>
<proteinExistence type="inferred from homology"/>
<dbReference type="PANTHER" id="PTHR33452:SF1">
    <property type="entry name" value="INNER MEMBRANE PROTEIN YPHA-RELATED"/>
    <property type="match status" value="1"/>
</dbReference>
<feature type="transmembrane region" description="Helical" evidence="7">
    <location>
        <begin position="13"/>
        <end position="32"/>
    </location>
</feature>
<evidence type="ECO:0000256" key="4">
    <source>
        <dbReference type="ARBA" id="ARBA00022692"/>
    </source>
</evidence>
<evidence type="ECO:0000256" key="2">
    <source>
        <dbReference type="ARBA" id="ARBA00006679"/>
    </source>
</evidence>
<keyword evidence="9" id="KW-1185">Reference proteome</keyword>
<sequence>MLNALHNDALGKLILRLAVGGLMLFHGVAKLLNPGAIDWIGGLIEGYGLPAFLAYGVLIGEVVAPLMAIVGWQTRLAGLLMAGNMLVAFLLVHTGQVFMLNDNGGWQLELQGLFFFGSLALIFLGGGRMAVRPG</sequence>
<evidence type="ECO:0000256" key="6">
    <source>
        <dbReference type="ARBA" id="ARBA00023136"/>
    </source>
</evidence>
<dbReference type="InterPro" id="IPR051907">
    <property type="entry name" value="DoxX-like_oxidoreductase"/>
</dbReference>
<keyword evidence="4 7" id="KW-0812">Transmembrane</keyword>
<dbReference type="Proteomes" id="UP000219993">
    <property type="component" value="Chromosome"/>
</dbReference>
<feature type="transmembrane region" description="Helical" evidence="7">
    <location>
        <begin position="112"/>
        <end position="131"/>
    </location>
</feature>
<dbReference type="OrthoDB" id="280866at2"/>
<reference evidence="8 9" key="1">
    <citation type="journal article" date="2017" name="Sci. Rep.">
        <title>Revealing the Saline Adaptation Strategies of the Halophilic Bacterium Halomonas beimenensis through High-throughput Omics and Transposon Mutagenesis Approaches.</title>
        <authorList>
            <person name="Chen Y.H."/>
            <person name="Lin S.S."/>
            <person name="Shyu Y.T."/>
        </authorList>
    </citation>
    <scope>NUCLEOTIDE SEQUENCE [LARGE SCALE GENOMIC DNA]</scope>
    <source>
        <strain evidence="8 9">NTU-111</strain>
    </source>
</reference>
<evidence type="ECO:0000256" key="7">
    <source>
        <dbReference type="SAM" id="Phobius"/>
    </source>
</evidence>
<feature type="transmembrane region" description="Helical" evidence="7">
    <location>
        <begin position="52"/>
        <end position="72"/>
    </location>
</feature>
<evidence type="ECO:0000313" key="9">
    <source>
        <dbReference type="Proteomes" id="UP000219993"/>
    </source>
</evidence>
<name>A0A291P3A9_9GAMM</name>
<comment type="similarity">
    <text evidence="2">Belongs to the DoxX family.</text>
</comment>
<keyword evidence="5 7" id="KW-1133">Transmembrane helix</keyword>
<dbReference type="PANTHER" id="PTHR33452">
    <property type="entry name" value="OXIDOREDUCTASE CATD-RELATED"/>
    <property type="match status" value="1"/>
</dbReference>
<evidence type="ECO:0000313" key="8">
    <source>
        <dbReference type="EMBL" id="ATJ81362.1"/>
    </source>
</evidence>
<gene>
    <name evidence="8" type="ORF">BEI_0375</name>
</gene>
<dbReference type="GO" id="GO:0005886">
    <property type="term" value="C:plasma membrane"/>
    <property type="evidence" value="ECO:0007669"/>
    <property type="project" value="UniProtKB-SubCell"/>
</dbReference>
<dbReference type="RefSeq" id="WP_097787911.1">
    <property type="nucleotide sequence ID" value="NZ_BAAADT010000041.1"/>
</dbReference>
<feature type="transmembrane region" description="Helical" evidence="7">
    <location>
        <begin position="79"/>
        <end position="100"/>
    </location>
</feature>
<evidence type="ECO:0000256" key="1">
    <source>
        <dbReference type="ARBA" id="ARBA00004651"/>
    </source>
</evidence>
<dbReference type="EMBL" id="CP021435">
    <property type="protein sequence ID" value="ATJ81362.1"/>
    <property type="molecule type" value="Genomic_DNA"/>
</dbReference>
<protein>
    <submittedName>
        <fullName evidence="8">DoxX family protein</fullName>
    </submittedName>
</protein>
<evidence type="ECO:0000256" key="5">
    <source>
        <dbReference type="ARBA" id="ARBA00022989"/>
    </source>
</evidence>
<comment type="subcellular location">
    <subcellularLocation>
        <location evidence="1">Cell membrane</location>
        <topology evidence="1">Multi-pass membrane protein</topology>
    </subcellularLocation>
</comment>
<dbReference type="Pfam" id="PF07681">
    <property type="entry name" value="DoxX"/>
    <property type="match status" value="1"/>
</dbReference>
<dbReference type="InterPro" id="IPR032808">
    <property type="entry name" value="DoxX"/>
</dbReference>
<keyword evidence="6 7" id="KW-0472">Membrane</keyword>
<accession>A0A291P3A9</accession>
<evidence type="ECO:0000256" key="3">
    <source>
        <dbReference type="ARBA" id="ARBA00022475"/>
    </source>
</evidence>
<organism evidence="8 9">
    <name type="scientific">Halomonas beimenensis</name>
    <dbReference type="NCBI Taxonomy" id="475662"/>
    <lineage>
        <taxon>Bacteria</taxon>
        <taxon>Pseudomonadati</taxon>
        <taxon>Pseudomonadota</taxon>
        <taxon>Gammaproteobacteria</taxon>
        <taxon>Oceanospirillales</taxon>
        <taxon>Halomonadaceae</taxon>
        <taxon>Halomonas</taxon>
    </lineage>
</organism>